<dbReference type="EMBL" id="CABMJJ010000007">
    <property type="protein sequence ID" value="VVC03310.1"/>
    <property type="molecule type" value="Genomic_DNA"/>
</dbReference>
<reference evidence="1 2" key="1">
    <citation type="submission" date="2019-08" db="EMBL/GenBank/DDBJ databases">
        <authorList>
            <person name="Vazquez-Campos X."/>
        </authorList>
    </citation>
    <scope>NUCLEOTIDE SEQUENCE [LARGE SCALE GENOMIC DNA]</scope>
    <source>
        <strain evidence="1">LFW-283_2</strain>
    </source>
</reference>
<accession>A0A5E4LMN1</accession>
<evidence type="ECO:0000313" key="1">
    <source>
        <dbReference type="EMBL" id="VVC03310.1"/>
    </source>
</evidence>
<sequence length="253" mass="29163">MCNFCEKAKDTPEYVQFIEKMLEEDRARMDFTKIMAQTLSPISRSVYASMNWPVKLIYPMFEARAAFAVPNNYFQNLTVDDERLGNSFGHGAMRSIFFAGEKLVVFSKATNFHDAKEFFTSFILLHLEKNEYTATMENGEIKITAQVEKPLLNLVTGKVEKKRIAFGFVNQNVESKIVSKEQATTSARFKNVYDKYSGAQLKSASIDMEGYAITVPHFSPHPYMIQLHDKFGFEENRELQIHVEDYFKSHLVK</sequence>
<comment type="caution">
    <text evidence="1">The sequence shown here is derived from an EMBL/GenBank/DDBJ whole genome shotgun (WGS) entry which is preliminary data.</text>
</comment>
<gene>
    <name evidence="1" type="ORF">LFW2832_00284</name>
</gene>
<proteinExistence type="predicted"/>
<evidence type="ECO:0000313" key="2">
    <source>
        <dbReference type="Proteomes" id="UP000789941"/>
    </source>
</evidence>
<dbReference type="AlphaFoldDB" id="A0A5E4LMN1"/>
<dbReference type="Proteomes" id="UP000789941">
    <property type="component" value="Unassembled WGS sequence"/>
</dbReference>
<name>A0A5E4LMN1_9ARCH</name>
<protein>
    <submittedName>
        <fullName evidence="1">Uncharacterized protein</fullName>
    </submittedName>
</protein>
<organism evidence="1 2">
    <name type="scientific">Candidatus Bilamarchaeum dharawalense</name>
    <dbReference type="NCBI Taxonomy" id="2885759"/>
    <lineage>
        <taxon>Archaea</taxon>
        <taxon>Candidatus Micrarchaeota</taxon>
        <taxon>Candidatus Micrarchaeia</taxon>
        <taxon>Candidatus Anstonellales</taxon>
        <taxon>Candidatus Bilamarchaeaceae</taxon>
        <taxon>Candidatus Bilamarchaeum</taxon>
    </lineage>
</organism>